<evidence type="ECO:0000313" key="13">
    <source>
        <dbReference type="Proteomes" id="UP000262379"/>
    </source>
</evidence>
<dbReference type="GO" id="GO:0009245">
    <property type="term" value="P:lipid A biosynthetic process"/>
    <property type="evidence" value="ECO:0007669"/>
    <property type="project" value="UniProtKB-UniRule"/>
</dbReference>
<evidence type="ECO:0000256" key="10">
    <source>
        <dbReference type="ARBA" id="ARBA00048975"/>
    </source>
</evidence>
<comment type="catalytic activity">
    <reaction evidence="10">
        <text>a lipid X + a UDP-2-N,3-O-bis[(3R)-3-hydroxyacyl]-alpha-D-glucosamine = a lipid A disaccharide + UDP + H(+)</text>
        <dbReference type="Rhea" id="RHEA:67828"/>
        <dbReference type="ChEBI" id="CHEBI:15378"/>
        <dbReference type="ChEBI" id="CHEBI:58223"/>
        <dbReference type="ChEBI" id="CHEBI:137748"/>
        <dbReference type="ChEBI" id="CHEBI:176338"/>
        <dbReference type="ChEBI" id="CHEBI:176343"/>
        <dbReference type="EC" id="2.4.1.182"/>
    </reaction>
</comment>
<evidence type="ECO:0000256" key="1">
    <source>
        <dbReference type="ARBA" id="ARBA00002056"/>
    </source>
</evidence>
<keyword evidence="5" id="KW-0444">Lipid biosynthesis</keyword>
<dbReference type="AlphaFoldDB" id="A0A371XDD9"/>
<evidence type="ECO:0000256" key="4">
    <source>
        <dbReference type="ARBA" id="ARBA00020902"/>
    </source>
</evidence>
<sequence length="386" mass="42447">MSRPLKIAVIAGEESGELLAADLIRALQSNTQREIKLIGVGGHELSGLGLKSLFPSSDIALMGLSAIVKDLPRLISRIGSTARYIAAEQPDCLITVDSPDFNLRVAAKVRASAPKIPIIHYVCPSVWAWRPGRARAMRPYVDHILCLLPFEPEELVRLGGPPGTFVGHRLSHYTGILKAARRQREKSSRDPAEPAKLLLLPGSRKGEVRALIEPFREIVEILHARGRKLEMVLPTVSNVAALVQQAVSAWPEKPKILLGQDEKWGAFGEADAALIASGTVALELALSDVPMISTYKLDPVARVARKWITAWSASLPNLIADRVVVPEYIDEMLRPAYVARQLESLMDDTAFRQWQKQGFDEVRHRMQTARPSGELAAEVVLQSIAK</sequence>
<evidence type="ECO:0000256" key="2">
    <source>
        <dbReference type="ARBA" id="ARBA00007868"/>
    </source>
</evidence>
<protein>
    <recommendedName>
        <fullName evidence="4 11">Lipid-A-disaccharide synthase</fullName>
        <ecNumber evidence="3 11">2.4.1.182</ecNumber>
    </recommendedName>
</protein>
<gene>
    <name evidence="12" type="ORF">DY251_11765</name>
</gene>
<dbReference type="EC" id="2.4.1.182" evidence="3 11"/>
<keyword evidence="9" id="KW-0443">Lipid metabolism</keyword>
<dbReference type="PANTHER" id="PTHR30372">
    <property type="entry name" value="LIPID-A-DISACCHARIDE SYNTHASE"/>
    <property type="match status" value="1"/>
</dbReference>
<dbReference type="Proteomes" id="UP000262379">
    <property type="component" value="Unassembled WGS sequence"/>
</dbReference>
<dbReference type="GO" id="GO:0016020">
    <property type="term" value="C:membrane"/>
    <property type="evidence" value="ECO:0007669"/>
    <property type="project" value="GOC"/>
</dbReference>
<evidence type="ECO:0000256" key="5">
    <source>
        <dbReference type="ARBA" id="ARBA00022516"/>
    </source>
</evidence>
<dbReference type="GO" id="GO:0005543">
    <property type="term" value="F:phospholipid binding"/>
    <property type="evidence" value="ECO:0007669"/>
    <property type="project" value="TreeGrafter"/>
</dbReference>
<comment type="function">
    <text evidence="1">Condensation of UDP-2,3-diacylglucosamine and 2,3-diacylglucosamine-1-phosphate to form lipid A disaccharide, a precursor of lipid A, a phosphorylated glycolipid that anchors the lipopolysaccharide to the outer membrane of the cell.</text>
</comment>
<organism evidence="12 13">
    <name type="scientific">Mesorhizobium denitrificans</name>
    <dbReference type="NCBI Taxonomy" id="2294114"/>
    <lineage>
        <taxon>Bacteria</taxon>
        <taxon>Pseudomonadati</taxon>
        <taxon>Pseudomonadota</taxon>
        <taxon>Alphaproteobacteria</taxon>
        <taxon>Hyphomicrobiales</taxon>
        <taxon>Phyllobacteriaceae</taxon>
        <taxon>Mesorhizobium</taxon>
    </lineage>
</organism>
<reference evidence="13" key="1">
    <citation type="submission" date="2018-08" db="EMBL/GenBank/DDBJ databases">
        <authorList>
            <person name="Im W.T."/>
        </authorList>
    </citation>
    <scope>NUCLEOTIDE SEQUENCE [LARGE SCALE GENOMIC DNA]</scope>
    <source>
        <strain evidence="13">LA-28</strain>
    </source>
</reference>
<evidence type="ECO:0000313" key="12">
    <source>
        <dbReference type="EMBL" id="RFC67235.1"/>
    </source>
</evidence>
<evidence type="ECO:0000256" key="6">
    <source>
        <dbReference type="ARBA" id="ARBA00022556"/>
    </source>
</evidence>
<proteinExistence type="inferred from homology"/>
<keyword evidence="7 12" id="KW-0328">Glycosyltransferase</keyword>
<keyword evidence="6" id="KW-0441">Lipid A biosynthesis</keyword>
<evidence type="ECO:0000256" key="3">
    <source>
        <dbReference type="ARBA" id="ARBA00012687"/>
    </source>
</evidence>
<dbReference type="Pfam" id="PF02684">
    <property type="entry name" value="LpxB"/>
    <property type="match status" value="1"/>
</dbReference>
<evidence type="ECO:0000256" key="11">
    <source>
        <dbReference type="NCBIfam" id="TIGR00215"/>
    </source>
</evidence>
<dbReference type="RefSeq" id="WP_116624109.1">
    <property type="nucleotide sequence ID" value="NZ_QURN01000008.1"/>
</dbReference>
<dbReference type="SUPFAM" id="SSF53756">
    <property type="entry name" value="UDP-Glycosyltransferase/glycogen phosphorylase"/>
    <property type="match status" value="1"/>
</dbReference>
<evidence type="ECO:0000256" key="7">
    <source>
        <dbReference type="ARBA" id="ARBA00022676"/>
    </source>
</evidence>
<evidence type="ECO:0000256" key="8">
    <source>
        <dbReference type="ARBA" id="ARBA00022679"/>
    </source>
</evidence>
<name>A0A371XDD9_9HYPH</name>
<keyword evidence="8 12" id="KW-0808">Transferase</keyword>
<comment type="caution">
    <text evidence="12">The sequence shown here is derived from an EMBL/GenBank/DDBJ whole genome shotgun (WGS) entry which is preliminary data.</text>
</comment>
<keyword evidence="13" id="KW-1185">Reference proteome</keyword>
<dbReference type="EMBL" id="QURN01000008">
    <property type="protein sequence ID" value="RFC67235.1"/>
    <property type="molecule type" value="Genomic_DNA"/>
</dbReference>
<dbReference type="InterPro" id="IPR003835">
    <property type="entry name" value="Glyco_trans_19"/>
</dbReference>
<accession>A0A371XDD9</accession>
<comment type="similarity">
    <text evidence="2">Belongs to the LpxB family.</text>
</comment>
<dbReference type="NCBIfam" id="TIGR00215">
    <property type="entry name" value="lpxB"/>
    <property type="match status" value="1"/>
</dbReference>
<evidence type="ECO:0000256" key="9">
    <source>
        <dbReference type="ARBA" id="ARBA00023098"/>
    </source>
</evidence>
<dbReference type="PANTHER" id="PTHR30372:SF4">
    <property type="entry name" value="LIPID-A-DISACCHARIDE SYNTHASE, MITOCHONDRIAL-RELATED"/>
    <property type="match status" value="1"/>
</dbReference>
<dbReference type="GO" id="GO:0008915">
    <property type="term" value="F:lipid-A-disaccharide synthase activity"/>
    <property type="evidence" value="ECO:0007669"/>
    <property type="project" value="UniProtKB-UniRule"/>
</dbReference>